<evidence type="ECO:0000259" key="6">
    <source>
        <dbReference type="PROSITE" id="PS51078"/>
    </source>
</evidence>
<dbReference type="InterPro" id="IPR050707">
    <property type="entry name" value="HTH_MetabolicPath_Reg"/>
</dbReference>
<feature type="region of interest" description="Disordered" evidence="4">
    <location>
        <begin position="247"/>
        <end position="282"/>
    </location>
</feature>
<evidence type="ECO:0000256" key="3">
    <source>
        <dbReference type="ARBA" id="ARBA00023163"/>
    </source>
</evidence>
<dbReference type="InterPro" id="IPR005471">
    <property type="entry name" value="Tscrpt_reg_IclR_N"/>
</dbReference>
<dbReference type="RefSeq" id="WP_104355644.1">
    <property type="nucleotide sequence ID" value="NZ_CALFFA010000011.1"/>
</dbReference>
<evidence type="ECO:0000256" key="1">
    <source>
        <dbReference type="ARBA" id="ARBA00023015"/>
    </source>
</evidence>
<dbReference type="SMART" id="SM00346">
    <property type="entry name" value="HTH_ICLR"/>
    <property type="match status" value="1"/>
</dbReference>
<keyword evidence="9" id="KW-1185">Reference proteome</keyword>
<dbReference type="InterPro" id="IPR014757">
    <property type="entry name" value="Tscrpt_reg_IclR_C"/>
</dbReference>
<dbReference type="InterPro" id="IPR036388">
    <property type="entry name" value="WH-like_DNA-bd_sf"/>
</dbReference>
<dbReference type="InterPro" id="IPR029016">
    <property type="entry name" value="GAF-like_dom_sf"/>
</dbReference>
<dbReference type="Pfam" id="PF01614">
    <property type="entry name" value="IclR_C"/>
    <property type="match status" value="1"/>
</dbReference>
<dbReference type="Proteomes" id="UP000294772">
    <property type="component" value="Unassembled WGS sequence"/>
</dbReference>
<evidence type="ECO:0000313" key="7">
    <source>
        <dbReference type="EMBL" id="PPE71450.1"/>
    </source>
</evidence>
<evidence type="ECO:0000313" key="9">
    <source>
        <dbReference type="Proteomes" id="UP000239406"/>
    </source>
</evidence>
<feature type="domain" description="HTH iclR-type" evidence="5">
    <location>
        <begin position="24"/>
        <end position="86"/>
    </location>
</feature>
<gene>
    <name evidence="7" type="ORF">C1702_00145</name>
    <name evidence="8" type="ORF">EV676_10291</name>
</gene>
<dbReference type="EMBL" id="SLXF01000002">
    <property type="protein sequence ID" value="TCP08585.1"/>
    <property type="molecule type" value="Genomic_DNA"/>
</dbReference>
<organism evidence="7 9">
    <name type="scientific">Caldimonas thermodepolymerans</name>
    <dbReference type="NCBI Taxonomy" id="215580"/>
    <lineage>
        <taxon>Bacteria</taxon>
        <taxon>Pseudomonadati</taxon>
        <taxon>Pseudomonadota</taxon>
        <taxon>Betaproteobacteria</taxon>
        <taxon>Burkholderiales</taxon>
        <taxon>Sphaerotilaceae</taxon>
        <taxon>Caldimonas</taxon>
    </lineage>
</organism>
<dbReference type="Gene3D" id="1.10.10.10">
    <property type="entry name" value="Winged helix-like DNA-binding domain superfamily/Winged helix DNA-binding domain"/>
    <property type="match status" value="1"/>
</dbReference>
<dbReference type="EMBL" id="PSNY01000001">
    <property type="protein sequence ID" value="PPE71450.1"/>
    <property type="molecule type" value="Genomic_DNA"/>
</dbReference>
<keyword evidence="2" id="KW-0238">DNA-binding</keyword>
<proteinExistence type="predicted"/>
<dbReference type="GO" id="GO:0045892">
    <property type="term" value="P:negative regulation of DNA-templated transcription"/>
    <property type="evidence" value="ECO:0007669"/>
    <property type="project" value="TreeGrafter"/>
</dbReference>
<dbReference type="SUPFAM" id="SSF46785">
    <property type="entry name" value="Winged helix' DNA-binding domain"/>
    <property type="match status" value="1"/>
</dbReference>
<dbReference type="SUPFAM" id="SSF55781">
    <property type="entry name" value="GAF domain-like"/>
    <property type="match status" value="1"/>
</dbReference>
<dbReference type="PROSITE" id="PS51078">
    <property type="entry name" value="ICLR_ED"/>
    <property type="match status" value="1"/>
</dbReference>
<dbReference type="OrthoDB" id="8524622at2"/>
<keyword evidence="3" id="KW-0804">Transcription</keyword>
<sequence>MPRPATAPPTEAPARAPRARRQRVQAAATGVAVLKGLSRLGGRASLTRLAAHLGESPAKVHRYLISLLEAGLVAQDAVSQHYYLGAETIQLGIAAMRQADPLRAAEPSLARLREQLEVTCFVAVMGNKGPTIVRFEEPALPVTLNVRVGSVLSLLWSATGRVFLAMTHDGRVEALARAELEAASAEQRRGLDPRDPIGTLRTQVRAAGVATVRDTYLPGVSAVAAPLIDYTGQVRAVLTALGATGGFDPSPQGPIARTVREEAEAVSRSLGYRPQEDAATAP</sequence>
<feature type="domain" description="IclR-ED" evidence="6">
    <location>
        <begin position="87"/>
        <end position="272"/>
    </location>
</feature>
<accession>A0A2S5T8W5</accession>
<dbReference type="GO" id="GO:0003700">
    <property type="term" value="F:DNA-binding transcription factor activity"/>
    <property type="evidence" value="ECO:0007669"/>
    <property type="project" value="TreeGrafter"/>
</dbReference>
<dbReference type="Gene3D" id="3.30.450.40">
    <property type="match status" value="1"/>
</dbReference>
<reference evidence="8 10" key="2">
    <citation type="submission" date="2019-03" db="EMBL/GenBank/DDBJ databases">
        <title>Genomic Encyclopedia of Type Strains, Phase IV (KMG-IV): sequencing the most valuable type-strain genomes for metagenomic binning, comparative biology and taxonomic classification.</title>
        <authorList>
            <person name="Goeker M."/>
        </authorList>
    </citation>
    <scope>NUCLEOTIDE SEQUENCE [LARGE SCALE GENOMIC DNA]</scope>
    <source>
        <strain evidence="8 10">DSM 15264</strain>
    </source>
</reference>
<dbReference type="InterPro" id="IPR036390">
    <property type="entry name" value="WH_DNA-bd_sf"/>
</dbReference>
<evidence type="ECO:0000259" key="5">
    <source>
        <dbReference type="PROSITE" id="PS51077"/>
    </source>
</evidence>
<keyword evidence="1" id="KW-0805">Transcription regulation</keyword>
<dbReference type="PANTHER" id="PTHR30136:SF8">
    <property type="entry name" value="TRANSCRIPTIONAL REGULATORY PROTEIN"/>
    <property type="match status" value="1"/>
</dbReference>
<evidence type="ECO:0000313" key="8">
    <source>
        <dbReference type="EMBL" id="TCP08585.1"/>
    </source>
</evidence>
<reference evidence="7 9" key="1">
    <citation type="submission" date="2018-02" db="EMBL/GenBank/DDBJ databases">
        <title>Reclassifiation of [Polyangium] brachysporum DSM 7029 as Guopingzhaonella breviflexa gen. nov., sp. nov., a member of the family Comamonadaceae.</title>
        <authorList>
            <person name="Tang B."/>
        </authorList>
    </citation>
    <scope>NUCLEOTIDE SEQUENCE [LARGE SCALE GENOMIC DNA]</scope>
    <source>
        <strain evidence="7 9">DSM 15344</strain>
    </source>
</reference>
<dbReference type="PANTHER" id="PTHR30136">
    <property type="entry name" value="HELIX-TURN-HELIX TRANSCRIPTIONAL REGULATOR, ICLR FAMILY"/>
    <property type="match status" value="1"/>
</dbReference>
<evidence type="ECO:0000256" key="2">
    <source>
        <dbReference type="ARBA" id="ARBA00023125"/>
    </source>
</evidence>
<protein>
    <submittedName>
        <fullName evidence="7">IclR family transcriptional regulator</fullName>
    </submittedName>
</protein>
<evidence type="ECO:0000313" key="10">
    <source>
        <dbReference type="Proteomes" id="UP000294772"/>
    </source>
</evidence>
<dbReference type="GO" id="GO:0003677">
    <property type="term" value="F:DNA binding"/>
    <property type="evidence" value="ECO:0007669"/>
    <property type="project" value="UniProtKB-KW"/>
</dbReference>
<dbReference type="PROSITE" id="PS51077">
    <property type="entry name" value="HTH_ICLR"/>
    <property type="match status" value="1"/>
</dbReference>
<evidence type="ECO:0000256" key="4">
    <source>
        <dbReference type="SAM" id="MobiDB-lite"/>
    </source>
</evidence>
<name>A0A2S5T8W5_9BURK</name>
<dbReference type="Proteomes" id="UP000239406">
    <property type="component" value="Unassembled WGS sequence"/>
</dbReference>
<dbReference type="AlphaFoldDB" id="A0A2S5T8W5"/>
<dbReference type="Pfam" id="PF09339">
    <property type="entry name" value="HTH_IclR"/>
    <property type="match status" value="1"/>
</dbReference>
<comment type="caution">
    <text evidence="7">The sequence shown here is derived from an EMBL/GenBank/DDBJ whole genome shotgun (WGS) entry which is preliminary data.</text>
</comment>